<evidence type="ECO:0000313" key="2">
    <source>
        <dbReference type="EMBL" id="KAF0853062.1"/>
    </source>
</evidence>
<sequence>MSKAVVRWLASSNARTKIAIATAAGAATAFLIYKSGSYLWDWILANGPYGNYGLPNWGQTCHLNCALQMLSCSTTRLDEVFQTILSSENASAVPESVQSVVQLLQHLSVGSYDPAVESRGIKAAIKLSKTTVTEQSDASESLTRLLDLLFPSRLSTLNPFAMRITYSTTCTSCQRVSVGSEERPSFLNVPPGYPSLLSDLARFFAPDFVPGYKCESCGATSICARKCSLSGPPKILVIQLPRTRSFQLHQGYTSSDAMLFKDSIQTRFPLAFQFPQDVVAAGGDTSMFEHLNGVGTVAYELVGIVCHLGSSHASGHYVSMRKIPLAAARAAEQPERPERTHEWILISDRYVEPTTEEVVLRSEASMLVYQQAESRR</sequence>
<protein>
    <submittedName>
        <fullName evidence="2">Mitochondrial peptidase C19 superfamily protein (Ubiquitinyl hydrolase)</fullName>
    </submittedName>
</protein>
<reference evidence="2" key="1">
    <citation type="submission" date="2019-09" db="EMBL/GenBank/DDBJ databases">
        <title>The Mitochondrial Proteome of the Jakobid, Andalucia godoyi, a Protist With the Most Gene-Rich and Bacteria-Like Mitochondrial Genome.</title>
        <authorList>
            <person name="Gray M.W."/>
            <person name="Burger G."/>
            <person name="Derelle R."/>
            <person name="Klimes V."/>
            <person name="Leger M."/>
            <person name="Sarrasin M."/>
            <person name="Vlcek C."/>
            <person name="Roger A.J."/>
            <person name="Elias M."/>
            <person name="Lang B.F."/>
        </authorList>
    </citation>
    <scope>NUCLEOTIDE SEQUENCE</scope>
    <source>
        <strain evidence="2">And28</strain>
    </source>
</reference>
<dbReference type="Pfam" id="PF00443">
    <property type="entry name" value="UCH"/>
    <property type="match status" value="1"/>
</dbReference>
<comment type="caution">
    <text evidence="2">The sequence shown here is derived from an EMBL/GenBank/DDBJ whole genome shotgun (WGS) entry which is preliminary data.</text>
</comment>
<evidence type="ECO:0000313" key="3">
    <source>
        <dbReference type="Proteomes" id="UP000799049"/>
    </source>
</evidence>
<evidence type="ECO:0000259" key="1">
    <source>
        <dbReference type="PROSITE" id="PS50235"/>
    </source>
</evidence>
<dbReference type="Proteomes" id="UP000799049">
    <property type="component" value="Unassembled WGS sequence"/>
</dbReference>
<keyword evidence="2" id="KW-0378">Hydrolase</keyword>
<name>A0A8K0AJ73_ANDGO</name>
<dbReference type="InterPro" id="IPR050164">
    <property type="entry name" value="Peptidase_C19"/>
</dbReference>
<dbReference type="CDD" id="cd02257">
    <property type="entry name" value="Peptidase_C19"/>
    <property type="match status" value="1"/>
</dbReference>
<proteinExistence type="predicted"/>
<dbReference type="GO" id="GO:0005829">
    <property type="term" value="C:cytosol"/>
    <property type="evidence" value="ECO:0007669"/>
    <property type="project" value="TreeGrafter"/>
</dbReference>
<feature type="domain" description="USP" evidence="1">
    <location>
        <begin position="52"/>
        <end position="372"/>
    </location>
</feature>
<dbReference type="AlphaFoldDB" id="A0A8K0AJ73"/>
<dbReference type="GO" id="GO:0004843">
    <property type="term" value="F:cysteine-type deubiquitinase activity"/>
    <property type="evidence" value="ECO:0007669"/>
    <property type="project" value="InterPro"/>
</dbReference>
<dbReference type="PROSITE" id="PS50235">
    <property type="entry name" value="USP_3"/>
    <property type="match status" value="1"/>
</dbReference>
<dbReference type="Gene3D" id="3.90.70.10">
    <property type="entry name" value="Cysteine proteinases"/>
    <property type="match status" value="1"/>
</dbReference>
<dbReference type="SUPFAM" id="SSF54001">
    <property type="entry name" value="Cysteine proteinases"/>
    <property type="match status" value="1"/>
</dbReference>
<dbReference type="InterPro" id="IPR028889">
    <property type="entry name" value="USP"/>
</dbReference>
<gene>
    <name evidence="2" type="ORF">ANDGO_03681</name>
</gene>
<organism evidence="2 3">
    <name type="scientific">Andalucia godoyi</name>
    <name type="common">Flagellate</name>
    <dbReference type="NCBI Taxonomy" id="505711"/>
    <lineage>
        <taxon>Eukaryota</taxon>
        <taxon>Discoba</taxon>
        <taxon>Jakobida</taxon>
        <taxon>Andalucina</taxon>
        <taxon>Andaluciidae</taxon>
        <taxon>Andalucia</taxon>
    </lineage>
</organism>
<dbReference type="OrthoDB" id="47475at2759"/>
<dbReference type="EMBL" id="VRVR01000004">
    <property type="protein sequence ID" value="KAF0853062.1"/>
    <property type="molecule type" value="Genomic_DNA"/>
</dbReference>
<dbReference type="GO" id="GO:0005634">
    <property type="term" value="C:nucleus"/>
    <property type="evidence" value="ECO:0007669"/>
    <property type="project" value="TreeGrafter"/>
</dbReference>
<keyword evidence="3" id="KW-1185">Reference proteome</keyword>
<dbReference type="GO" id="GO:0016579">
    <property type="term" value="P:protein deubiquitination"/>
    <property type="evidence" value="ECO:0007669"/>
    <property type="project" value="InterPro"/>
</dbReference>
<dbReference type="InterPro" id="IPR001394">
    <property type="entry name" value="Peptidase_C19_UCH"/>
</dbReference>
<dbReference type="PANTHER" id="PTHR24006">
    <property type="entry name" value="UBIQUITIN CARBOXYL-TERMINAL HYDROLASE"/>
    <property type="match status" value="1"/>
</dbReference>
<accession>A0A8K0AJ73</accession>
<dbReference type="PROSITE" id="PS00973">
    <property type="entry name" value="USP_2"/>
    <property type="match status" value="1"/>
</dbReference>
<dbReference type="InterPro" id="IPR018200">
    <property type="entry name" value="USP_CS"/>
</dbReference>
<dbReference type="InterPro" id="IPR038765">
    <property type="entry name" value="Papain-like_cys_pep_sf"/>
</dbReference>